<dbReference type="PANTHER" id="PTHR31642:SF299">
    <property type="entry name" value="OS02G0653400 PROTEIN"/>
    <property type="match status" value="1"/>
</dbReference>
<comment type="caution">
    <text evidence="2">The sequence shown here is derived from an EMBL/GenBank/DDBJ whole genome shotgun (WGS) entry which is preliminary data.</text>
</comment>
<dbReference type="Gene3D" id="3.30.559.10">
    <property type="entry name" value="Chloramphenicol acetyltransferase-like domain"/>
    <property type="match status" value="1"/>
</dbReference>
<dbReference type="Pfam" id="PF02458">
    <property type="entry name" value="Transferase"/>
    <property type="match status" value="1"/>
</dbReference>
<dbReference type="AlphaFoldDB" id="A0A1Q3BID0"/>
<dbReference type="InterPro" id="IPR050317">
    <property type="entry name" value="Plant_Fungal_Acyltransferase"/>
</dbReference>
<reference evidence="3" key="1">
    <citation type="submission" date="2016-04" db="EMBL/GenBank/DDBJ databases">
        <title>Cephalotus genome sequencing.</title>
        <authorList>
            <person name="Fukushima K."/>
            <person name="Hasebe M."/>
            <person name="Fang X."/>
        </authorList>
    </citation>
    <scope>NUCLEOTIDE SEQUENCE [LARGE SCALE GENOMIC DNA]</scope>
    <source>
        <strain evidence="3">cv. St1</strain>
    </source>
</reference>
<dbReference type="InParanoid" id="A0A1Q3BID0"/>
<dbReference type="FunCoup" id="A0A1Q3BID0">
    <property type="interactions" value="322"/>
</dbReference>
<evidence type="ECO:0000256" key="1">
    <source>
        <dbReference type="ARBA" id="ARBA00009861"/>
    </source>
</evidence>
<accession>A0A1Q3BID0</accession>
<dbReference type="PANTHER" id="PTHR31642">
    <property type="entry name" value="TRICHOTHECENE 3-O-ACETYLTRANSFERASE"/>
    <property type="match status" value="1"/>
</dbReference>
<gene>
    <name evidence="2" type="ORF">CFOL_v3_11117</name>
</gene>
<proteinExistence type="inferred from homology"/>
<dbReference type="GO" id="GO:0016747">
    <property type="term" value="F:acyltransferase activity, transferring groups other than amino-acyl groups"/>
    <property type="evidence" value="ECO:0007669"/>
    <property type="project" value="TreeGrafter"/>
</dbReference>
<dbReference type="InterPro" id="IPR023213">
    <property type="entry name" value="CAT-like_dom_sf"/>
</dbReference>
<dbReference type="EMBL" id="BDDD01000571">
    <property type="protein sequence ID" value="GAV67612.1"/>
    <property type="molecule type" value="Genomic_DNA"/>
</dbReference>
<keyword evidence="2" id="KW-0808">Transferase</keyword>
<keyword evidence="3" id="KW-1185">Reference proteome</keyword>
<name>A0A1Q3BID0_CEPFO</name>
<evidence type="ECO:0000313" key="2">
    <source>
        <dbReference type="EMBL" id="GAV67612.1"/>
    </source>
</evidence>
<evidence type="ECO:0000313" key="3">
    <source>
        <dbReference type="Proteomes" id="UP000187406"/>
    </source>
</evidence>
<sequence length="414" mass="47149">MMKRGHFRKSMWMLKSCRTPTNSMPMIIDLFTSFPYMAMLNNDTTNLVSKLQIKALQSAGPTMVTDPRLTRRVFVTDPIGSGIFQRSFNVILCYHKGMEEVSGWLVAGWMKESLGIALIQQPILCGRLKRGEDGEDDHGDLRIVASDSGMRLLEAQVPMTLQEFLDSKDKRDYEHKLVFWKDIDEQHPQFCPLFYVQVTNFECGGYSIGISCSILLADILIMGNFLKTWATFHNALVLENGVAKEPMFYFPKYKNGESIPINLVTSNQRKNCGQTIIFKSVAENENKENEARETLAILSVQKAKHMIGSKMELEFSLFIKESSEFVMIENGLKHEMVTLKMNSEYHDQLSSANWAELEEIVFHEMNITPSHVSYWIGSMDGGIVMKFPSPVNGTEVNMFVTILNEKQMKKGLDD</sequence>
<comment type="similarity">
    <text evidence="1">Belongs to the plant acyltransferase family.</text>
</comment>
<organism evidence="2 3">
    <name type="scientific">Cephalotus follicularis</name>
    <name type="common">Albany pitcher plant</name>
    <dbReference type="NCBI Taxonomy" id="3775"/>
    <lineage>
        <taxon>Eukaryota</taxon>
        <taxon>Viridiplantae</taxon>
        <taxon>Streptophyta</taxon>
        <taxon>Embryophyta</taxon>
        <taxon>Tracheophyta</taxon>
        <taxon>Spermatophyta</taxon>
        <taxon>Magnoliopsida</taxon>
        <taxon>eudicotyledons</taxon>
        <taxon>Gunneridae</taxon>
        <taxon>Pentapetalae</taxon>
        <taxon>rosids</taxon>
        <taxon>fabids</taxon>
        <taxon>Oxalidales</taxon>
        <taxon>Cephalotaceae</taxon>
        <taxon>Cephalotus</taxon>
    </lineage>
</organism>
<protein>
    <submittedName>
        <fullName evidence="2">Transferase domain-containing protein</fullName>
    </submittedName>
</protein>
<dbReference type="Proteomes" id="UP000187406">
    <property type="component" value="Unassembled WGS sequence"/>
</dbReference>
<dbReference type="OrthoDB" id="756073at2759"/>